<sequence>MGTMDQKNILLMVFMISVAFATELEIEAFFNKTTKLPCNFKNPQNIGPEELVIFWQGGRDCVLYEFYRGKENLMYVNSKYINRTKLNPNTWVLQLQNVQIMDQGTYTCFVQHYGSKGPVVIHQFSFQLSVFAPFSKPEIIQLDNKTAEIGSVMNISCSANQGYPKPRKMYWKVETTNSTKYPGDMHVFQDNTNQLYNVTTILSLPINGTSPWINITCLVQTQESMEPLTSETMHIKIQPNENPGSNLLILGLVTPACAIIVILLIVTILTNCCGMRSSQSVNAEDNGHPKERDEVLEPMNYGVCEKTEDR</sequence>
<dbReference type="GO" id="GO:0006955">
    <property type="term" value="P:immune response"/>
    <property type="evidence" value="ECO:0007669"/>
    <property type="project" value="TreeGrafter"/>
</dbReference>
<keyword evidence="9" id="KW-0325">Glycoprotein</keyword>
<evidence type="ECO:0000256" key="10">
    <source>
        <dbReference type="ARBA" id="ARBA00023319"/>
    </source>
</evidence>
<dbReference type="GO" id="GO:0071222">
    <property type="term" value="P:cellular response to lipopolysaccharide"/>
    <property type="evidence" value="ECO:0007669"/>
    <property type="project" value="TreeGrafter"/>
</dbReference>
<dbReference type="AlphaFoldDB" id="G3WFB3"/>
<dbReference type="PANTHER" id="PTHR25466:SF2">
    <property type="entry name" value="T-LYMPHOCYTE ACTIVATION ANTIGEN CD86"/>
    <property type="match status" value="1"/>
</dbReference>
<name>G3WFB3_SARHA</name>
<evidence type="ECO:0000313" key="15">
    <source>
        <dbReference type="Proteomes" id="UP000007648"/>
    </source>
</evidence>
<dbReference type="CDD" id="cd16087">
    <property type="entry name" value="IgV_CD86"/>
    <property type="match status" value="1"/>
</dbReference>
<dbReference type="InterPro" id="IPR003006">
    <property type="entry name" value="Ig/MHC_CS"/>
</dbReference>
<protein>
    <submittedName>
        <fullName evidence="14">CD86 molecule</fullName>
    </submittedName>
</protein>
<feature type="domain" description="Ig-like" evidence="13">
    <location>
        <begin position="137"/>
        <end position="229"/>
    </location>
</feature>
<dbReference type="GO" id="GO:0007166">
    <property type="term" value="P:cell surface receptor signaling pathway"/>
    <property type="evidence" value="ECO:0007669"/>
    <property type="project" value="TreeGrafter"/>
</dbReference>
<dbReference type="Pfam" id="PF07686">
    <property type="entry name" value="V-set"/>
    <property type="match status" value="1"/>
</dbReference>
<dbReference type="Ensembl" id="ENSSHAT00000014235.2">
    <property type="protein sequence ID" value="ENSSHAP00000014118.1"/>
    <property type="gene ID" value="ENSSHAG00000012067.2"/>
</dbReference>
<keyword evidence="15" id="KW-1185">Reference proteome</keyword>
<dbReference type="Proteomes" id="UP000007648">
    <property type="component" value="Unassembled WGS sequence"/>
</dbReference>
<dbReference type="InterPro" id="IPR051713">
    <property type="entry name" value="T-cell_Activation_Regulation"/>
</dbReference>
<dbReference type="FunFam" id="2.60.40.10:FF:000582">
    <property type="entry name" value="T-lymphocyte activation antigen CD86"/>
    <property type="match status" value="1"/>
</dbReference>
<evidence type="ECO:0000313" key="14">
    <source>
        <dbReference type="Ensembl" id="ENSSHAP00000014118.1"/>
    </source>
</evidence>
<dbReference type="GO" id="GO:0042102">
    <property type="term" value="P:positive regulation of T cell proliferation"/>
    <property type="evidence" value="ECO:0007669"/>
    <property type="project" value="TreeGrafter"/>
</dbReference>
<dbReference type="OrthoDB" id="5857426at2759"/>
<proteinExistence type="predicted"/>
<dbReference type="InterPro" id="IPR036179">
    <property type="entry name" value="Ig-like_dom_sf"/>
</dbReference>
<dbReference type="STRING" id="9305.ENSSHAP00000014118"/>
<keyword evidence="3 11" id="KW-0812">Transmembrane</keyword>
<dbReference type="GO" id="GO:0009897">
    <property type="term" value="C:external side of plasma membrane"/>
    <property type="evidence" value="ECO:0007669"/>
    <property type="project" value="TreeGrafter"/>
</dbReference>
<keyword evidence="2" id="KW-1003">Cell membrane</keyword>
<keyword evidence="10" id="KW-0393">Immunoglobulin domain</keyword>
<dbReference type="GeneTree" id="ENSGT00940000161500"/>
<dbReference type="InParanoid" id="G3WFB3"/>
<dbReference type="PROSITE" id="PS00290">
    <property type="entry name" value="IG_MHC"/>
    <property type="match status" value="1"/>
</dbReference>
<dbReference type="RefSeq" id="XP_031815589.1">
    <property type="nucleotide sequence ID" value="XM_031959729.1"/>
</dbReference>
<dbReference type="InterPro" id="IPR037677">
    <property type="entry name" value="CD86_IgV"/>
</dbReference>
<keyword evidence="4 12" id="KW-0732">Signal</keyword>
<dbReference type="InterPro" id="IPR013783">
    <property type="entry name" value="Ig-like_fold"/>
</dbReference>
<feature type="chain" id="PRO_5003458871" evidence="12">
    <location>
        <begin position="22"/>
        <end position="310"/>
    </location>
</feature>
<dbReference type="FunCoup" id="G3WFB3">
    <property type="interactions" value="402"/>
</dbReference>
<dbReference type="PANTHER" id="PTHR25466">
    <property type="entry name" value="T-LYMPHOCYTE ACTIVATION ANTIGEN"/>
    <property type="match status" value="1"/>
</dbReference>
<dbReference type="eggNOG" id="ENOG502S1FF">
    <property type="taxonomic scope" value="Eukaryota"/>
</dbReference>
<dbReference type="GO" id="GO:0031295">
    <property type="term" value="P:T cell costimulation"/>
    <property type="evidence" value="ECO:0007669"/>
    <property type="project" value="TreeGrafter"/>
</dbReference>
<dbReference type="SMART" id="SM00409">
    <property type="entry name" value="IG"/>
    <property type="match status" value="2"/>
</dbReference>
<dbReference type="SMART" id="SM00406">
    <property type="entry name" value="IGv"/>
    <property type="match status" value="1"/>
</dbReference>
<dbReference type="OMA" id="LPCQFTN"/>
<dbReference type="KEGG" id="shr:100926378"/>
<reference evidence="14" key="2">
    <citation type="submission" date="2025-08" db="UniProtKB">
        <authorList>
            <consortium name="Ensembl"/>
        </authorList>
    </citation>
    <scope>IDENTIFICATION</scope>
</reference>
<evidence type="ECO:0000256" key="8">
    <source>
        <dbReference type="ARBA" id="ARBA00023170"/>
    </source>
</evidence>
<gene>
    <name evidence="14" type="primary">CD86</name>
</gene>
<dbReference type="Gene3D" id="2.60.40.10">
    <property type="entry name" value="Immunoglobulins"/>
    <property type="match status" value="2"/>
</dbReference>
<reference evidence="14" key="3">
    <citation type="submission" date="2025-09" db="UniProtKB">
        <authorList>
            <consortium name="Ensembl"/>
        </authorList>
    </citation>
    <scope>IDENTIFICATION</scope>
</reference>
<dbReference type="PROSITE" id="PS50835">
    <property type="entry name" value="IG_LIKE"/>
    <property type="match status" value="2"/>
</dbReference>
<dbReference type="HOGENOM" id="CLU_071073_0_0_1"/>
<keyword evidence="8" id="KW-0675">Receptor</keyword>
<dbReference type="GeneID" id="100926378"/>
<evidence type="ECO:0000256" key="7">
    <source>
        <dbReference type="ARBA" id="ARBA00023157"/>
    </source>
</evidence>
<dbReference type="InterPro" id="IPR013106">
    <property type="entry name" value="Ig_V-set"/>
</dbReference>
<feature type="transmembrane region" description="Helical" evidence="11">
    <location>
        <begin position="247"/>
        <end position="269"/>
    </location>
</feature>
<dbReference type="InterPro" id="IPR003599">
    <property type="entry name" value="Ig_sub"/>
</dbReference>
<accession>G3WFB3</accession>
<keyword evidence="6 11" id="KW-0472">Membrane</keyword>
<comment type="subcellular location">
    <subcellularLocation>
        <location evidence="1">Cell membrane</location>
        <topology evidence="1">Single-pass type I membrane protein</topology>
    </subcellularLocation>
</comment>
<dbReference type="GO" id="GO:0042130">
    <property type="term" value="P:negative regulation of T cell proliferation"/>
    <property type="evidence" value="ECO:0007669"/>
    <property type="project" value="TreeGrafter"/>
</dbReference>
<evidence type="ECO:0000256" key="2">
    <source>
        <dbReference type="ARBA" id="ARBA00022475"/>
    </source>
</evidence>
<evidence type="ECO:0000256" key="11">
    <source>
        <dbReference type="SAM" id="Phobius"/>
    </source>
</evidence>
<dbReference type="CTD" id="942"/>
<dbReference type="RefSeq" id="XP_031815590.1">
    <property type="nucleotide sequence ID" value="XM_031959730.1"/>
</dbReference>
<dbReference type="InterPro" id="IPR007110">
    <property type="entry name" value="Ig-like_dom"/>
</dbReference>
<evidence type="ECO:0000256" key="4">
    <source>
        <dbReference type="ARBA" id="ARBA00022729"/>
    </source>
</evidence>
<keyword evidence="5 11" id="KW-1133">Transmembrane helix</keyword>
<feature type="domain" description="Ig-like" evidence="13">
    <location>
        <begin position="31"/>
        <end position="125"/>
    </location>
</feature>
<keyword evidence="7" id="KW-1015">Disulfide bond</keyword>
<evidence type="ECO:0000256" key="5">
    <source>
        <dbReference type="ARBA" id="ARBA00022989"/>
    </source>
</evidence>
<feature type="signal peptide" evidence="12">
    <location>
        <begin position="1"/>
        <end position="21"/>
    </location>
</feature>
<dbReference type="SUPFAM" id="SSF48726">
    <property type="entry name" value="Immunoglobulin"/>
    <property type="match status" value="2"/>
</dbReference>
<organism evidence="14 15">
    <name type="scientific">Sarcophilus harrisii</name>
    <name type="common">Tasmanian devil</name>
    <name type="synonym">Sarcophilus laniarius</name>
    <dbReference type="NCBI Taxonomy" id="9305"/>
    <lineage>
        <taxon>Eukaryota</taxon>
        <taxon>Metazoa</taxon>
        <taxon>Chordata</taxon>
        <taxon>Craniata</taxon>
        <taxon>Vertebrata</taxon>
        <taxon>Euteleostomi</taxon>
        <taxon>Mammalia</taxon>
        <taxon>Metatheria</taxon>
        <taxon>Dasyuromorphia</taxon>
        <taxon>Dasyuridae</taxon>
        <taxon>Sarcophilus</taxon>
    </lineage>
</organism>
<evidence type="ECO:0000256" key="3">
    <source>
        <dbReference type="ARBA" id="ARBA00022692"/>
    </source>
</evidence>
<evidence type="ECO:0000256" key="9">
    <source>
        <dbReference type="ARBA" id="ARBA00023180"/>
    </source>
</evidence>
<evidence type="ECO:0000256" key="6">
    <source>
        <dbReference type="ARBA" id="ARBA00023136"/>
    </source>
</evidence>
<evidence type="ECO:0000259" key="13">
    <source>
        <dbReference type="PROSITE" id="PS50835"/>
    </source>
</evidence>
<evidence type="ECO:0000256" key="1">
    <source>
        <dbReference type="ARBA" id="ARBA00004251"/>
    </source>
</evidence>
<reference evidence="14 15" key="1">
    <citation type="journal article" date="2011" name="Proc. Natl. Acad. Sci. U.S.A.">
        <title>Genetic diversity and population structure of the endangered marsupial Sarcophilus harrisii (Tasmanian devil).</title>
        <authorList>
            <person name="Miller W."/>
            <person name="Hayes V.M."/>
            <person name="Ratan A."/>
            <person name="Petersen D.C."/>
            <person name="Wittekindt N.E."/>
            <person name="Miller J."/>
            <person name="Walenz B."/>
            <person name="Knight J."/>
            <person name="Qi J."/>
            <person name="Zhao F."/>
            <person name="Wang Q."/>
            <person name="Bedoya-Reina O.C."/>
            <person name="Katiyar N."/>
            <person name="Tomsho L.P."/>
            <person name="Kasson L.M."/>
            <person name="Hardie R.A."/>
            <person name="Woodbridge P."/>
            <person name="Tindall E.A."/>
            <person name="Bertelsen M.F."/>
            <person name="Dixon D."/>
            <person name="Pyecroft S."/>
            <person name="Helgen K.M."/>
            <person name="Lesk A.M."/>
            <person name="Pringle T.H."/>
            <person name="Patterson N."/>
            <person name="Zhang Y."/>
            <person name="Kreiss A."/>
            <person name="Woods G.M."/>
            <person name="Jones M.E."/>
            <person name="Schuster S.C."/>
        </authorList>
    </citation>
    <scope>NUCLEOTIDE SEQUENCE [LARGE SCALE GENOMIC DNA]</scope>
</reference>
<evidence type="ECO:0000256" key="12">
    <source>
        <dbReference type="SAM" id="SignalP"/>
    </source>
</evidence>